<accession>A0A1J1LM06</accession>
<organism evidence="3 4">
    <name type="scientific">Planktothrix tepida PCC 9214</name>
    <dbReference type="NCBI Taxonomy" id="671072"/>
    <lineage>
        <taxon>Bacteria</taxon>
        <taxon>Bacillati</taxon>
        <taxon>Cyanobacteriota</taxon>
        <taxon>Cyanophyceae</taxon>
        <taxon>Oscillatoriophycideae</taxon>
        <taxon>Oscillatoriales</taxon>
        <taxon>Microcoleaceae</taxon>
        <taxon>Planktothrix</taxon>
    </lineage>
</organism>
<dbReference type="InterPro" id="IPR052179">
    <property type="entry name" value="DD-CPase-like"/>
</dbReference>
<dbReference type="PANTHER" id="PTHR34385:SF1">
    <property type="entry name" value="PEPTIDOGLYCAN L-ALANYL-D-GLUTAMATE ENDOPEPTIDASE CWLK"/>
    <property type="match status" value="1"/>
</dbReference>
<feature type="compositionally biased region" description="Low complexity" evidence="1">
    <location>
        <begin position="87"/>
        <end position="118"/>
    </location>
</feature>
<evidence type="ECO:0000259" key="2">
    <source>
        <dbReference type="Pfam" id="PF02557"/>
    </source>
</evidence>
<keyword evidence="4" id="KW-1185">Reference proteome</keyword>
<feature type="compositionally biased region" description="Polar residues" evidence="1">
    <location>
        <begin position="1"/>
        <end position="10"/>
    </location>
</feature>
<dbReference type="Pfam" id="PF02557">
    <property type="entry name" value="VanY"/>
    <property type="match status" value="1"/>
</dbReference>
<proteinExistence type="predicted"/>
<dbReference type="InterPro" id="IPR009045">
    <property type="entry name" value="Zn_M74/Hedgehog-like"/>
</dbReference>
<gene>
    <name evidence="3" type="ORF">PL9214490188</name>
</gene>
<protein>
    <submittedName>
        <fullName evidence="3">M15B family D-Ala-D-Ala carboxypeptidase VanY</fullName>
    </submittedName>
</protein>
<dbReference type="GO" id="GO:0004180">
    <property type="term" value="F:carboxypeptidase activity"/>
    <property type="evidence" value="ECO:0007669"/>
    <property type="project" value="UniProtKB-KW"/>
</dbReference>
<dbReference type="GO" id="GO:0006508">
    <property type="term" value="P:proteolysis"/>
    <property type="evidence" value="ECO:0007669"/>
    <property type="project" value="InterPro"/>
</dbReference>
<name>A0A1J1LM06_9CYAN</name>
<feature type="region of interest" description="Disordered" evidence="1">
    <location>
        <begin position="83"/>
        <end position="123"/>
    </location>
</feature>
<evidence type="ECO:0000313" key="3">
    <source>
        <dbReference type="EMBL" id="CUR32641.1"/>
    </source>
</evidence>
<dbReference type="AlphaFoldDB" id="A0A1J1LM06"/>
<dbReference type="STRING" id="671072.PL9214490188"/>
<dbReference type="CDD" id="cd14852">
    <property type="entry name" value="LD-carboxypeptidase"/>
    <property type="match status" value="1"/>
</dbReference>
<dbReference type="InterPro" id="IPR003709">
    <property type="entry name" value="VanY-like_core_dom"/>
</dbReference>
<feature type="domain" description="D-alanyl-D-alanine carboxypeptidase-like core" evidence="2">
    <location>
        <begin position="144"/>
        <end position="274"/>
    </location>
</feature>
<feature type="region of interest" description="Disordered" evidence="1">
    <location>
        <begin position="1"/>
        <end position="21"/>
    </location>
</feature>
<dbReference type="PANTHER" id="PTHR34385">
    <property type="entry name" value="D-ALANYL-D-ALANINE CARBOXYPEPTIDASE"/>
    <property type="match status" value="1"/>
</dbReference>
<reference evidence="4" key="1">
    <citation type="submission" date="2015-10" db="EMBL/GenBank/DDBJ databases">
        <authorList>
            <person name="Regsiter A."/>
            <person name="william w."/>
        </authorList>
    </citation>
    <scope>NUCLEOTIDE SEQUENCE [LARGE SCALE GENOMIC DNA]</scope>
</reference>
<dbReference type="EMBL" id="CZDF01000154">
    <property type="protein sequence ID" value="CUR32641.1"/>
    <property type="molecule type" value="Genomic_DNA"/>
</dbReference>
<evidence type="ECO:0000313" key="4">
    <source>
        <dbReference type="Proteomes" id="UP000184315"/>
    </source>
</evidence>
<keyword evidence="3" id="KW-0378">Hydrolase</keyword>
<dbReference type="Gene3D" id="3.30.1380.10">
    <property type="match status" value="1"/>
</dbReference>
<keyword evidence="3" id="KW-0121">Carboxypeptidase</keyword>
<dbReference type="InterPro" id="IPR058193">
    <property type="entry name" value="VanY/YodJ_core_dom"/>
</dbReference>
<keyword evidence="3" id="KW-0645">Protease</keyword>
<sequence length="290" mass="31466">MKPLKNSSLPKQAETVVDGSTEEIPEAIRDLPVVTVASSRPSPRPGLFWKMLGLAVVAFCTALAINYQFGILSPKAYIPLLEPTPEPKSSTASSPSPTPTASATPSAAASPTASPSLPDNLLGHLPYEEAPAAELESITPDGSHRLRKAAAQAYQQMEQAALASGVSLVPISSFRTVKEQEGIFFEVKAQRGQVATKRAEVSAPPGYSEHHTGYAIDIGDGNMPSTNLNVSFEQTQAFQWLKDNAAFYSFELSFPKDNPQGVSYEPWHWRFVGDRQSLETFYKARKLKKS</sequence>
<evidence type="ECO:0000256" key="1">
    <source>
        <dbReference type="SAM" id="MobiDB-lite"/>
    </source>
</evidence>
<dbReference type="SUPFAM" id="SSF55166">
    <property type="entry name" value="Hedgehog/DD-peptidase"/>
    <property type="match status" value="1"/>
</dbReference>
<dbReference type="Proteomes" id="UP000184315">
    <property type="component" value="Unassembled WGS sequence"/>
</dbReference>